<sequence>MNKESYLDIASDFHLFIEGITTSSITYLAWTSAVVAALLALTTIIFSQFNERLIYHSNEILGEIKKLIKIKEITPNEFNSKLSEIINILSNQIVYKFTYIFFSIISYSSLIIWLFSGMGYKINQPQEDQTLGNSFVITLSTTIISATFFFLPIILKQFNKNPPLKIDNKNRIKYKNVSNFFESNFNISDNELIVDYLSPSIKINLDYNENVILKFHHELPIKDLYYIFEFIDESNNKQLLKINNDSSNLYMEYLIHSSLKGENNFRGLFELIKNSTQLRLYVVTGNRKDSFVTIINLALENSGLDEIRLFCEESIRISPPHWVTSFLKSRDKFKCYIDIDQVKKYKLKHKNK</sequence>
<dbReference type="OrthoDB" id="2974186at2"/>
<dbReference type="Proteomes" id="UP000181997">
    <property type="component" value="Unassembled WGS sequence"/>
</dbReference>
<keyword evidence="3" id="KW-1185">Reference proteome</keyword>
<protein>
    <submittedName>
        <fullName evidence="2">Uncharacterized protein</fullName>
    </submittedName>
</protein>
<dbReference type="RefSeq" id="WP_058297301.1">
    <property type="nucleotide sequence ID" value="NZ_FMAU01000001.1"/>
</dbReference>
<keyword evidence="1" id="KW-1133">Transmembrane helix</keyword>
<dbReference type="AlphaFoldDB" id="A0A0V8HPY4"/>
<accession>A0A0V8HPY4</accession>
<keyword evidence="1" id="KW-0472">Membrane</keyword>
<evidence type="ECO:0000313" key="2">
    <source>
        <dbReference type="EMBL" id="SCB77195.1"/>
    </source>
</evidence>
<evidence type="ECO:0000313" key="3">
    <source>
        <dbReference type="Proteomes" id="UP000181997"/>
    </source>
</evidence>
<proteinExistence type="predicted"/>
<feature type="transmembrane region" description="Helical" evidence="1">
    <location>
        <begin position="135"/>
        <end position="155"/>
    </location>
</feature>
<feature type="transmembrane region" description="Helical" evidence="1">
    <location>
        <begin position="93"/>
        <end position="115"/>
    </location>
</feature>
<keyword evidence="1" id="KW-0812">Transmembrane</keyword>
<evidence type="ECO:0000256" key="1">
    <source>
        <dbReference type="SAM" id="Phobius"/>
    </source>
</evidence>
<organism evidence="2 3">
    <name type="scientific">[Bacillus] enclensis</name>
    <dbReference type="NCBI Taxonomy" id="1402860"/>
    <lineage>
        <taxon>Bacteria</taxon>
        <taxon>Bacillati</taxon>
        <taxon>Bacillota</taxon>
        <taxon>Bacilli</taxon>
        <taxon>Bacillales</taxon>
        <taxon>Bacillaceae</taxon>
        <taxon>Rossellomorea</taxon>
    </lineage>
</organism>
<dbReference type="EMBL" id="FMAU01000001">
    <property type="protein sequence ID" value="SCB77195.1"/>
    <property type="molecule type" value="Genomic_DNA"/>
</dbReference>
<name>A0A0V8HPY4_9BACI</name>
<reference evidence="3" key="1">
    <citation type="submission" date="2016-08" db="EMBL/GenBank/DDBJ databases">
        <authorList>
            <person name="Varghese N."/>
            <person name="Submissions Spin"/>
        </authorList>
    </citation>
    <scope>NUCLEOTIDE SEQUENCE [LARGE SCALE GENOMIC DNA]</scope>
    <source>
        <strain evidence="3">SGD-1123</strain>
    </source>
</reference>
<feature type="transmembrane region" description="Helical" evidence="1">
    <location>
        <begin position="25"/>
        <end position="46"/>
    </location>
</feature>
<gene>
    <name evidence="2" type="ORF">GA0061094_0402</name>
</gene>